<dbReference type="HAMAP" id="MF_00101">
    <property type="entry name" value="AcpS"/>
    <property type="match status" value="1"/>
</dbReference>
<sequence length="124" mass="13844">MMVKGVGIDIVEIDRVRNALQKWGDIFENKILTGEEISSKEKSSKGRVTFLAGRFAAKEAIFKSLGISIPYWQKLSILAGERGEPVVKFRKEILKESKVKNVKRILVSISHSKKYAVAQALVLG</sequence>
<dbReference type="InterPro" id="IPR008278">
    <property type="entry name" value="4-PPantetheinyl_Trfase_dom"/>
</dbReference>
<evidence type="ECO:0000256" key="2">
    <source>
        <dbReference type="ARBA" id="ARBA00022679"/>
    </source>
</evidence>
<gene>
    <name evidence="8 10" type="primary">acpS</name>
    <name evidence="10" type="ORF">DRI96_01050</name>
</gene>
<evidence type="ECO:0000313" key="10">
    <source>
        <dbReference type="EMBL" id="RLE14694.1"/>
    </source>
</evidence>
<accession>A0A662DFS0</accession>
<dbReference type="InterPro" id="IPR037143">
    <property type="entry name" value="4-PPantetheinyl_Trfase_dom_sf"/>
</dbReference>
<dbReference type="InterPro" id="IPR002582">
    <property type="entry name" value="ACPS"/>
</dbReference>
<evidence type="ECO:0000256" key="7">
    <source>
        <dbReference type="ARBA" id="ARBA00023160"/>
    </source>
</evidence>
<comment type="catalytic activity">
    <reaction evidence="8">
        <text>apo-[ACP] + CoA = holo-[ACP] + adenosine 3',5'-bisphosphate + H(+)</text>
        <dbReference type="Rhea" id="RHEA:12068"/>
        <dbReference type="Rhea" id="RHEA-COMP:9685"/>
        <dbReference type="Rhea" id="RHEA-COMP:9690"/>
        <dbReference type="ChEBI" id="CHEBI:15378"/>
        <dbReference type="ChEBI" id="CHEBI:29999"/>
        <dbReference type="ChEBI" id="CHEBI:57287"/>
        <dbReference type="ChEBI" id="CHEBI:58343"/>
        <dbReference type="ChEBI" id="CHEBI:64479"/>
        <dbReference type="EC" id="2.7.8.7"/>
    </reaction>
</comment>
<comment type="cofactor">
    <cofactor evidence="8">
        <name>Mg(2+)</name>
        <dbReference type="ChEBI" id="CHEBI:18420"/>
    </cofactor>
</comment>
<dbReference type="InterPro" id="IPR004568">
    <property type="entry name" value="Ppantetheine-prot_Trfase_dom"/>
</dbReference>
<evidence type="ECO:0000256" key="5">
    <source>
        <dbReference type="ARBA" id="ARBA00022842"/>
    </source>
</evidence>
<dbReference type="Proteomes" id="UP000267654">
    <property type="component" value="Unassembled WGS sequence"/>
</dbReference>
<evidence type="ECO:0000256" key="4">
    <source>
        <dbReference type="ARBA" id="ARBA00022832"/>
    </source>
</evidence>
<proteinExistence type="inferred from homology"/>
<keyword evidence="8" id="KW-0963">Cytoplasm</keyword>
<keyword evidence="3 8" id="KW-0479">Metal-binding</keyword>
<dbReference type="GO" id="GO:0006633">
    <property type="term" value="P:fatty acid biosynthetic process"/>
    <property type="evidence" value="ECO:0007669"/>
    <property type="project" value="UniProtKB-UniRule"/>
</dbReference>
<feature type="binding site" evidence="8">
    <location>
        <position position="9"/>
    </location>
    <ligand>
        <name>Mg(2+)</name>
        <dbReference type="ChEBI" id="CHEBI:18420"/>
    </ligand>
</feature>
<feature type="binding site" evidence="8">
    <location>
        <position position="59"/>
    </location>
    <ligand>
        <name>Mg(2+)</name>
        <dbReference type="ChEBI" id="CHEBI:18420"/>
    </ligand>
</feature>
<dbReference type="GO" id="GO:0005737">
    <property type="term" value="C:cytoplasm"/>
    <property type="evidence" value="ECO:0007669"/>
    <property type="project" value="UniProtKB-SubCell"/>
</dbReference>
<dbReference type="Pfam" id="PF01648">
    <property type="entry name" value="ACPS"/>
    <property type="match status" value="1"/>
</dbReference>
<evidence type="ECO:0000256" key="1">
    <source>
        <dbReference type="ARBA" id="ARBA00022516"/>
    </source>
</evidence>
<dbReference type="Gene3D" id="3.90.470.20">
    <property type="entry name" value="4'-phosphopantetheinyl transferase domain"/>
    <property type="match status" value="1"/>
</dbReference>
<comment type="similarity">
    <text evidence="8">Belongs to the P-Pant transferase superfamily. AcpS family.</text>
</comment>
<dbReference type="GO" id="GO:0000287">
    <property type="term" value="F:magnesium ion binding"/>
    <property type="evidence" value="ECO:0007669"/>
    <property type="project" value="UniProtKB-UniRule"/>
</dbReference>
<dbReference type="NCBIfam" id="TIGR00516">
    <property type="entry name" value="acpS"/>
    <property type="match status" value="1"/>
</dbReference>
<comment type="caution">
    <text evidence="10">The sequence shown here is derived from an EMBL/GenBank/DDBJ whole genome shotgun (WGS) entry which is preliminary data.</text>
</comment>
<feature type="domain" description="4'-phosphopantetheinyl transferase" evidence="9">
    <location>
        <begin position="5"/>
        <end position="98"/>
    </location>
</feature>
<evidence type="ECO:0000256" key="6">
    <source>
        <dbReference type="ARBA" id="ARBA00023098"/>
    </source>
</evidence>
<organism evidence="10 11">
    <name type="scientific">Aerophobetes bacterium</name>
    <dbReference type="NCBI Taxonomy" id="2030807"/>
    <lineage>
        <taxon>Bacteria</taxon>
        <taxon>Candidatus Aerophobota</taxon>
    </lineage>
</organism>
<name>A0A662DFS0_UNCAE</name>
<keyword evidence="4 8" id="KW-0276">Fatty acid metabolism</keyword>
<evidence type="ECO:0000259" key="9">
    <source>
        <dbReference type="Pfam" id="PF01648"/>
    </source>
</evidence>
<comment type="subcellular location">
    <subcellularLocation>
        <location evidence="8">Cytoplasm</location>
    </subcellularLocation>
</comment>
<keyword evidence="2 8" id="KW-0808">Transferase</keyword>
<evidence type="ECO:0000313" key="11">
    <source>
        <dbReference type="Proteomes" id="UP000267654"/>
    </source>
</evidence>
<evidence type="ECO:0000256" key="8">
    <source>
        <dbReference type="HAMAP-Rule" id="MF_00101"/>
    </source>
</evidence>
<dbReference type="AlphaFoldDB" id="A0A662DFS0"/>
<dbReference type="GO" id="GO:0008897">
    <property type="term" value="F:holo-[acyl-carrier-protein] synthase activity"/>
    <property type="evidence" value="ECO:0007669"/>
    <property type="project" value="UniProtKB-UniRule"/>
</dbReference>
<keyword evidence="5 8" id="KW-0460">Magnesium</keyword>
<dbReference type="SUPFAM" id="SSF56214">
    <property type="entry name" value="4'-phosphopantetheinyl transferase"/>
    <property type="match status" value="1"/>
</dbReference>
<protein>
    <recommendedName>
        <fullName evidence="8">Holo-[acyl-carrier-protein] synthase</fullName>
        <shortName evidence="8">Holo-ACP synthase</shortName>
        <ecNumber evidence="8">2.7.8.7</ecNumber>
    </recommendedName>
    <alternativeName>
        <fullName evidence="8">4'-phosphopantetheinyl transferase AcpS</fullName>
    </alternativeName>
</protein>
<dbReference type="EC" id="2.7.8.7" evidence="8"/>
<comment type="function">
    <text evidence="8">Transfers the 4'-phosphopantetheine moiety from coenzyme A to a Ser of acyl-carrier-protein.</text>
</comment>
<dbReference type="NCBIfam" id="TIGR00556">
    <property type="entry name" value="pantethn_trn"/>
    <property type="match status" value="1"/>
</dbReference>
<evidence type="ECO:0000256" key="3">
    <source>
        <dbReference type="ARBA" id="ARBA00022723"/>
    </source>
</evidence>
<dbReference type="EMBL" id="QMQB01000026">
    <property type="protein sequence ID" value="RLE14694.1"/>
    <property type="molecule type" value="Genomic_DNA"/>
</dbReference>
<keyword evidence="7 8" id="KW-0275">Fatty acid biosynthesis</keyword>
<reference evidence="10 11" key="1">
    <citation type="submission" date="2018-06" db="EMBL/GenBank/DDBJ databases">
        <title>Extensive metabolic versatility and redundancy in microbially diverse, dynamic hydrothermal sediments.</title>
        <authorList>
            <person name="Dombrowski N."/>
            <person name="Teske A."/>
            <person name="Baker B.J."/>
        </authorList>
    </citation>
    <scope>NUCLEOTIDE SEQUENCE [LARGE SCALE GENOMIC DNA]</scope>
    <source>
        <strain evidence="10">B19_G9</strain>
    </source>
</reference>
<keyword evidence="1 8" id="KW-0444">Lipid biosynthesis</keyword>
<keyword evidence="6 8" id="KW-0443">Lipid metabolism</keyword>